<feature type="region of interest" description="Disordered" evidence="3">
    <location>
        <begin position="213"/>
        <end position="232"/>
    </location>
</feature>
<dbReference type="InterPro" id="IPR011006">
    <property type="entry name" value="CheY-like_superfamily"/>
</dbReference>
<dbReference type="CDD" id="cd16936">
    <property type="entry name" value="HATPase_RsbW-like"/>
    <property type="match status" value="1"/>
</dbReference>
<keyword evidence="6" id="KW-1185">Reference proteome</keyword>
<dbReference type="SUPFAM" id="SSF52172">
    <property type="entry name" value="CheY-like"/>
    <property type="match status" value="1"/>
</dbReference>
<feature type="modified residue" description="4-aspartylphosphate" evidence="2">
    <location>
        <position position="74"/>
    </location>
</feature>
<evidence type="ECO:0000256" key="1">
    <source>
        <dbReference type="ARBA" id="ARBA00022527"/>
    </source>
</evidence>
<dbReference type="Pfam" id="PF00072">
    <property type="entry name" value="Response_reg"/>
    <property type="match status" value="1"/>
</dbReference>
<dbReference type="PROSITE" id="PS50110">
    <property type="entry name" value="RESPONSE_REGULATORY"/>
    <property type="match status" value="1"/>
</dbReference>
<evidence type="ECO:0000313" key="6">
    <source>
        <dbReference type="Proteomes" id="UP000473525"/>
    </source>
</evidence>
<dbReference type="Pfam" id="PF13581">
    <property type="entry name" value="HATPase_c_2"/>
    <property type="match status" value="1"/>
</dbReference>
<dbReference type="InterPro" id="IPR050267">
    <property type="entry name" value="Anti-sigma-factor_SerPK"/>
</dbReference>
<dbReference type="GO" id="GO:0004674">
    <property type="term" value="F:protein serine/threonine kinase activity"/>
    <property type="evidence" value="ECO:0007669"/>
    <property type="project" value="UniProtKB-KW"/>
</dbReference>
<dbReference type="Proteomes" id="UP000473525">
    <property type="component" value="Unassembled WGS sequence"/>
</dbReference>
<dbReference type="SMART" id="SM00448">
    <property type="entry name" value="REC"/>
    <property type="match status" value="1"/>
</dbReference>
<dbReference type="InterPro" id="IPR058245">
    <property type="entry name" value="NreC/VraR/RcsB-like_REC"/>
</dbReference>
<organism evidence="5 6">
    <name type="scientific">Nocardioides agri</name>
    <dbReference type="NCBI Taxonomy" id="2682843"/>
    <lineage>
        <taxon>Bacteria</taxon>
        <taxon>Bacillati</taxon>
        <taxon>Actinomycetota</taxon>
        <taxon>Actinomycetes</taxon>
        <taxon>Propionibacteriales</taxon>
        <taxon>Nocardioidaceae</taxon>
        <taxon>Nocardioides</taxon>
    </lineage>
</organism>
<accession>A0A6L6XUU1</accession>
<keyword evidence="1" id="KW-0808">Transferase</keyword>
<dbReference type="CDD" id="cd17535">
    <property type="entry name" value="REC_NarL-like"/>
    <property type="match status" value="1"/>
</dbReference>
<evidence type="ECO:0000256" key="2">
    <source>
        <dbReference type="PROSITE-ProRule" id="PRU00169"/>
    </source>
</evidence>
<dbReference type="SUPFAM" id="SSF55874">
    <property type="entry name" value="ATPase domain of HSP90 chaperone/DNA topoisomerase II/histidine kinase"/>
    <property type="match status" value="1"/>
</dbReference>
<dbReference type="PANTHER" id="PTHR35526">
    <property type="entry name" value="ANTI-SIGMA-F FACTOR RSBW-RELATED"/>
    <property type="match status" value="1"/>
</dbReference>
<proteinExistence type="predicted"/>
<dbReference type="GO" id="GO:0000160">
    <property type="term" value="P:phosphorelay signal transduction system"/>
    <property type="evidence" value="ECO:0007669"/>
    <property type="project" value="InterPro"/>
</dbReference>
<dbReference type="InterPro" id="IPR001789">
    <property type="entry name" value="Sig_transdc_resp-reg_receiver"/>
</dbReference>
<evidence type="ECO:0000256" key="3">
    <source>
        <dbReference type="SAM" id="MobiDB-lite"/>
    </source>
</evidence>
<evidence type="ECO:0000259" key="4">
    <source>
        <dbReference type="PROSITE" id="PS50110"/>
    </source>
</evidence>
<dbReference type="InterPro" id="IPR036890">
    <property type="entry name" value="HATPase_C_sf"/>
</dbReference>
<dbReference type="EMBL" id="WSEK01000004">
    <property type="protein sequence ID" value="MVQ50969.1"/>
    <property type="molecule type" value="Genomic_DNA"/>
</dbReference>
<keyword evidence="2" id="KW-0597">Phosphoprotein</keyword>
<dbReference type="InterPro" id="IPR003594">
    <property type="entry name" value="HATPase_dom"/>
</dbReference>
<name>A0A6L6XUU1_9ACTN</name>
<gene>
    <name evidence="5" type="ORF">GON03_17415</name>
</gene>
<comment type="caution">
    <text evidence="5">The sequence shown here is derived from an EMBL/GenBank/DDBJ whole genome shotgun (WGS) entry which is preliminary data.</text>
</comment>
<dbReference type="Gene3D" id="3.40.50.2300">
    <property type="match status" value="1"/>
</dbReference>
<evidence type="ECO:0000313" key="5">
    <source>
        <dbReference type="EMBL" id="MVQ50969.1"/>
    </source>
</evidence>
<keyword evidence="1" id="KW-0418">Kinase</keyword>
<dbReference type="PANTHER" id="PTHR35526:SF3">
    <property type="entry name" value="ANTI-SIGMA-F FACTOR RSBW"/>
    <property type="match status" value="1"/>
</dbReference>
<reference evidence="5 6" key="1">
    <citation type="submission" date="2019-12" db="EMBL/GenBank/DDBJ databases">
        <authorList>
            <person name="Huq M.A."/>
        </authorList>
    </citation>
    <scope>NUCLEOTIDE SEQUENCE [LARGE SCALE GENOMIC DNA]</scope>
    <source>
        <strain evidence="5 6">MAH-18</strain>
    </source>
</reference>
<keyword evidence="1" id="KW-0723">Serine/threonine-protein kinase</keyword>
<dbReference type="Gene3D" id="3.30.565.10">
    <property type="entry name" value="Histidine kinase-like ATPase, C-terminal domain"/>
    <property type="match status" value="1"/>
</dbReference>
<dbReference type="AlphaFoldDB" id="A0A6L6XUU1"/>
<feature type="domain" description="Response regulatory" evidence="4">
    <location>
        <begin position="23"/>
        <end position="137"/>
    </location>
</feature>
<protein>
    <submittedName>
        <fullName evidence="5">Response regulator</fullName>
    </submittedName>
</protein>
<sequence length="269" mass="28451">MTPGPDAAHRGPSSPRLRGVPIRVLLVDDVVEVRRLVRTSLRFRGGFEVVGEAADGAEAVLLASRHRPDVVVLDLGLPDLAGREVLSRLRESAPQAKVVVFSGLETEDRSWFDQNAAGFVVKDADLGYLVDLLESVVVAPEAEAVLDLPDELSSVATARRFVRDKLLEWGHADTVDDAMLVVSELAANALTHAESSYRVRVAAAGPAVRIEVEDDGAGTPEPQPLTETEESGRGLHLVGALAASWGMDAGASGGKRVWAELAVASAAAE</sequence>